<reference evidence="8" key="1">
    <citation type="submission" date="2017-11" db="EMBL/GenBank/DDBJ databases">
        <title>The sensing device of the deep-sea amphipod.</title>
        <authorList>
            <person name="Kobayashi H."/>
            <person name="Nagahama T."/>
            <person name="Arai W."/>
            <person name="Sasagawa Y."/>
            <person name="Umeda M."/>
            <person name="Hayashi T."/>
            <person name="Nikaido I."/>
            <person name="Watanabe H."/>
            <person name="Oguri K."/>
            <person name="Kitazato H."/>
            <person name="Fujioka K."/>
            <person name="Kido Y."/>
            <person name="Takami H."/>
        </authorList>
    </citation>
    <scope>NUCLEOTIDE SEQUENCE</scope>
    <source>
        <tissue evidence="8">Whole body</tissue>
    </source>
</reference>
<dbReference type="GO" id="GO:0000139">
    <property type="term" value="C:Golgi membrane"/>
    <property type="evidence" value="ECO:0007669"/>
    <property type="project" value="TreeGrafter"/>
</dbReference>
<feature type="transmembrane region" description="Helical" evidence="7">
    <location>
        <begin position="76"/>
        <end position="97"/>
    </location>
</feature>
<evidence type="ECO:0000256" key="4">
    <source>
        <dbReference type="ARBA" id="ARBA00022989"/>
    </source>
</evidence>
<dbReference type="EMBL" id="IACT01008340">
    <property type="protein sequence ID" value="LAC27452.1"/>
    <property type="molecule type" value="mRNA"/>
</dbReference>
<evidence type="ECO:0000256" key="1">
    <source>
        <dbReference type="ARBA" id="ARBA00004141"/>
    </source>
</evidence>
<evidence type="ECO:0000256" key="6">
    <source>
        <dbReference type="SAM" id="MobiDB-lite"/>
    </source>
</evidence>
<dbReference type="InterPro" id="IPR004932">
    <property type="entry name" value="Rer1"/>
</dbReference>
<protein>
    <submittedName>
        <fullName evidence="8">Protein RER1</fullName>
    </submittedName>
</protein>
<evidence type="ECO:0000256" key="3">
    <source>
        <dbReference type="ARBA" id="ARBA00022692"/>
    </source>
</evidence>
<sequence length="267" mass="30830">MRFARHTFVRRRNPMEREFTSSSASIQPSFLSRLFSSLQQQWQAQLDRSVPFIKTRWVLFVLFTCLYFIRVHFLQGFYIITYGFGIYLLHLFIGFLAPKDDPDADGPLLPNYDRDEYKPFVRRLPEFKCWYSATKSLGISFSLTLSNFFDFPVFWPILVVYFFILFFMTMKRQIGHMIKWKYVPFSFGKPKFGSEQKVPDATVSRDKAVGGPVGNIPRVAPSQPKATADDAPPTRVAAGFTGNVARSSIRSYTNSVKRNYSNAAKLK</sequence>
<organism evidence="8">
    <name type="scientific">Hirondellea gigas</name>
    <dbReference type="NCBI Taxonomy" id="1518452"/>
    <lineage>
        <taxon>Eukaryota</taxon>
        <taxon>Metazoa</taxon>
        <taxon>Ecdysozoa</taxon>
        <taxon>Arthropoda</taxon>
        <taxon>Crustacea</taxon>
        <taxon>Multicrustacea</taxon>
        <taxon>Malacostraca</taxon>
        <taxon>Eumalacostraca</taxon>
        <taxon>Peracarida</taxon>
        <taxon>Amphipoda</taxon>
        <taxon>Amphilochidea</taxon>
        <taxon>Lysianassida</taxon>
        <taxon>Lysianassidira</taxon>
        <taxon>Lysianassoidea</taxon>
        <taxon>Lysianassidae</taxon>
        <taxon>Hirondellea</taxon>
    </lineage>
</organism>
<dbReference type="GO" id="GO:0005783">
    <property type="term" value="C:endoplasmic reticulum"/>
    <property type="evidence" value="ECO:0007669"/>
    <property type="project" value="GOC"/>
</dbReference>
<evidence type="ECO:0000256" key="2">
    <source>
        <dbReference type="ARBA" id="ARBA00006070"/>
    </source>
</evidence>
<feature type="region of interest" description="Disordered" evidence="6">
    <location>
        <begin position="214"/>
        <end position="233"/>
    </location>
</feature>
<keyword evidence="3 7" id="KW-0812">Transmembrane</keyword>
<comment type="similarity">
    <text evidence="2">Belongs to the RER1 family.</text>
</comment>
<dbReference type="GO" id="GO:0006890">
    <property type="term" value="P:retrograde vesicle-mediated transport, Golgi to endoplasmic reticulum"/>
    <property type="evidence" value="ECO:0007669"/>
    <property type="project" value="TreeGrafter"/>
</dbReference>
<evidence type="ECO:0000313" key="8">
    <source>
        <dbReference type="EMBL" id="LAC27452.1"/>
    </source>
</evidence>
<dbReference type="AlphaFoldDB" id="A0A6A7GBC3"/>
<proteinExistence type="evidence at transcript level"/>
<evidence type="ECO:0000256" key="7">
    <source>
        <dbReference type="SAM" id="Phobius"/>
    </source>
</evidence>
<name>A0A6A7GBC3_9CRUS</name>
<feature type="transmembrane region" description="Helical" evidence="7">
    <location>
        <begin position="153"/>
        <end position="170"/>
    </location>
</feature>
<dbReference type="GO" id="GO:0006621">
    <property type="term" value="P:protein retention in ER lumen"/>
    <property type="evidence" value="ECO:0007669"/>
    <property type="project" value="TreeGrafter"/>
</dbReference>
<dbReference type="Pfam" id="PF03248">
    <property type="entry name" value="Rer1"/>
    <property type="match status" value="1"/>
</dbReference>
<keyword evidence="4 7" id="KW-1133">Transmembrane helix</keyword>
<keyword evidence="5 7" id="KW-0472">Membrane</keyword>
<dbReference type="PANTHER" id="PTHR10743">
    <property type="entry name" value="PROTEIN RER1"/>
    <property type="match status" value="1"/>
</dbReference>
<accession>A0A6A7GBC3</accession>
<comment type="subcellular location">
    <subcellularLocation>
        <location evidence="1">Membrane</location>
        <topology evidence="1">Multi-pass membrane protein</topology>
    </subcellularLocation>
</comment>
<evidence type="ECO:0000256" key="5">
    <source>
        <dbReference type="ARBA" id="ARBA00023136"/>
    </source>
</evidence>
<dbReference type="PANTHER" id="PTHR10743:SF0">
    <property type="entry name" value="PROTEIN RER1"/>
    <property type="match status" value="1"/>
</dbReference>